<keyword evidence="2" id="KW-1185">Reference proteome</keyword>
<gene>
    <name evidence="1" type="ORF">SAMN04488513_102721</name>
</gene>
<accession>A0A1M6G8V7</accession>
<evidence type="ECO:0000313" key="2">
    <source>
        <dbReference type="Proteomes" id="UP000184543"/>
    </source>
</evidence>
<dbReference type="Proteomes" id="UP000184543">
    <property type="component" value="Unassembled WGS sequence"/>
</dbReference>
<reference evidence="2" key="1">
    <citation type="submission" date="2016-11" db="EMBL/GenBank/DDBJ databases">
        <authorList>
            <person name="Varghese N."/>
            <person name="Submissions S."/>
        </authorList>
    </citation>
    <scope>NUCLEOTIDE SEQUENCE [LARGE SCALE GENOMIC DNA]</scope>
    <source>
        <strain evidence="2">DSM 19858</strain>
    </source>
</reference>
<dbReference type="EMBL" id="FQYU01000002">
    <property type="protein sequence ID" value="SHJ06338.1"/>
    <property type="molecule type" value="Genomic_DNA"/>
</dbReference>
<protein>
    <recommendedName>
        <fullName evidence="3">Lipoprotein</fullName>
    </recommendedName>
</protein>
<name>A0A1M6G8V7_9FLAO</name>
<evidence type="ECO:0008006" key="3">
    <source>
        <dbReference type="Google" id="ProtNLM"/>
    </source>
</evidence>
<evidence type="ECO:0000313" key="1">
    <source>
        <dbReference type="EMBL" id="SHJ06338.1"/>
    </source>
</evidence>
<dbReference type="PROSITE" id="PS51257">
    <property type="entry name" value="PROKAR_LIPOPROTEIN"/>
    <property type="match status" value="1"/>
</dbReference>
<dbReference type="AlphaFoldDB" id="A0A1M6G8V7"/>
<dbReference type="OrthoDB" id="1163376at2"/>
<proteinExistence type="predicted"/>
<sequence>MNRLFFTVSVCCIMLCSCSDEEIKKELYSLNYGTKAERVATLKKEIEVHSDFENAEFLLYNSKGFTFHVNTFYLPEYRDYRYVIKLNPEDIDKWLKGFEKVNPSESFEEWPDKLIRIRRDEWPLQSTPEYYAMENEMVYMLVYRKEGVIFKKAISL</sequence>
<dbReference type="RefSeq" id="WP_139278092.1">
    <property type="nucleotide sequence ID" value="NZ_FQYU01000002.1"/>
</dbReference>
<organism evidence="1 2">
    <name type="scientific">Pseudozobellia thermophila</name>
    <dbReference type="NCBI Taxonomy" id="192903"/>
    <lineage>
        <taxon>Bacteria</taxon>
        <taxon>Pseudomonadati</taxon>
        <taxon>Bacteroidota</taxon>
        <taxon>Flavobacteriia</taxon>
        <taxon>Flavobacteriales</taxon>
        <taxon>Flavobacteriaceae</taxon>
        <taxon>Pseudozobellia</taxon>
    </lineage>
</organism>